<evidence type="ECO:0000256" key="4">
    <source>
        <dbReference type="ARBA" id="ARBA00022840"/>
    </source>
</evidence>
<dbReference type="Gene3D" id="1.10.3380.20">
    <property type="match status" value="1"/>
</dbReference>
<keyword evidence="3" id="KW-0347">Helicase</keyword>
<keyword evidence="1" id="KW-0547">Nucleotide-binding</keyword>
<keyword evidence="5" id="KW-0732">Signal</keyword>
<evidence type="ECO:0000313" key="7">
    <source>
        <dbReference type="EMBL" id="MXU98251.1"/>
    </source>
</evidence>
<evidence type="ECO:0000256" key="5">
    <source>
        <dbReference type="SAM" id="SignalP"/>
    </source>
</evidence>
<feature type="signal peptide" evidence="5">
    <location>
        <begin position="1"/>
        <end position="18"/>
    </location>
</feature>
<sequence>MLLLSVIGLGVASTEAAAAEVLDSSLLALQLRQEGTDVRQVLAESLGRLRALGLLKGGSVLETSSLGRAAFKGCVDPARAQHLHAELWSSLEALSLRCHLHLLHVVAPRGTGAPPQLRIEPSQYYRHYMELGTEEQRAAQSLGIDEALVTRMAGGRALKAEERSLLERFQLTLQLNDLWHQRSVWDVAAKFGQPRGQVQALLASAAAFASALAHFCQELPELWAYRALLPDFAERLSHCASMELLPLLELPCVRKGRARQLHQAGLRSVRDVACTDPRDLMHLLAPIPFRVSQQVVSAAKLLLLKKAEDLQEEAEEVLVGMV</sequence>
<keyword evidence="2" id="KW-0378">Hydrolase</keyword>
<evidence type="ECO:0000256" key="1">
    <source>
        <dbReference type="ARBA" id="ARBA00022741"/>
    </source>
</evidence>
<dbReference type="GO" id="GO:0004386">
    <property type="term" value="F:helicase activity"/>
    <property type="evidence" value="ECO:0007669"/>
    <property type="project" value="UniProtKB-KW"/>
</dbReference>
<dbReference type="PANTHER" id="PTHR47961:SF12">
    <property type="entry name" value="HELICASE POLQ-LIKE"/>
    <property type="match status" value="1"/>
</dbReference>
<protein>
    <submittedName>
        <fullName evidence="7">Putative dna polymerase theta</fullName>
    </submittedName>
</protein>
<dbReference type="GO" id="GO:0005524">
    <property type="term" value="F:ATP binding"/>
    <property type="evidence" value="ECO:0007669"/>
    <property type="project" value="UniProtKB-KW"/>
</dbReference>
<dbReference type="InterPro" id="IPR048960">
    <property type="entry name" value="POLQ-like_helical"/>
</dbReference>
<dbReference type="AlphaFoldDB" id="A0A6B0V9G8"/>
<evidence type="ECO:0000256" key="3">
    <source>
        <dbReference type="ARBA" id="ARBA00022806"/>
    </source>
</evidence>
<organism evidence="7">
    <name type="scientific">Ixodes ricinus</name>
    <name type="common">Common tick</name>
    <name type="synonym">Acarus ricinus</name>
    <dbReference type="NCBI Taxonomy" id="34613"/>
    <lineage>
        <taxon>Eukaryota</taxon>
        <taxon>Metazoa</taxon>
        <taxon>Ecdysozoa</taxon>
        <taxon>Arthropoda</taxon>
        <taxon>Chelicerata</taxon>
        <taxon>Arachnida</taxon>
        <taxon>Acari</taxon>
        <taxon>Parasitiformes</taxon>
        <taxon>Ixodida</taxon>
        <taxon>Ixodoidea</taxon>
        <taxon>Ixodidae</taxon>
        <taxon>Ixodinae</taxon>
        <taxon>Ixodes</taxon>
    </lineage>
</organism>
<evidence type="ECO:0000259" key="6">
    <source>
        <dbReference type="Pfam" id="PF21099"/>
    </source>
</evidence>
<accession>A0A6B0V9G8</accession>
<reference evidence="7" key="1">
    <citation type="submission" date="2019-12" db="EMBL/GenBank/DDBJ databases">
        <title>An insight into the sialome of adult female Ixodes ricinus ticks feeding for 6 days.</title>
        <authorList>
            <person name="Perner J."/>
            <person name="Ribeiro J.M.C."/>
        </authorList>
    </citation>
    <scope>NUCLEOTIDE SEQUENCE</scope>
    <source>
        <strain evidence="7">Semi-engorged</strain>
        <tissue evidence="7">Salivary glands</tissue>
    </source>
</reference>
<dbReference type="Pfam" id="PF21099">
    <property type="entry name" value="POLQ_helical"/>
    <property type="match status" value="1"/>
</dbReference>
<proteinExistence type="predicted"/>
<feature type="chain" id="PRO_5025552639" evidence="5">
    <location>
        <begin position="19"/>
        <end position="322"/>
    </location>
</feature>
<feature type="domain" description="POLQ-like helical" evidence="6">
    <location>
        <begin position="77"/>
        <end position="236"/>
    </location>
</feature>
<name>A0A6B0V9G8_IXORI</name>
<dbReference type="GO" id="GO:0016787">
    <property type="term" value="F:hydrolase activity"/>
    <property type="evidence" value="ECO:0007669"/>
    <property type="project" value="UniProtKB-KW"/>
</dbReference>
<dbReference type="EMBL" id="GIFC01016168">
    <property type="protein sequence ID" value="MXU98251.1"/>
    <property type="molecule type" value="Transcribed_RNA"/>
</dbReference>
<evidence type="ECO:0000256" key="2">
    <source>
        <dbReference type="ARBA" id="ARBA00022801"/>
    </source>
</evidence>
<dbReference type="InterPro" id="IPR050474">
    <property type="entry name" value="Hel308_SKI2-like"/>
</dbReference>
<keyword evidence="4" id="KW-0067">ATP-binding</keyword>
<dbReference type="SUPFAM" id="SSF158702">
    <property type="entry name" value="Sec63 N-terminal domain-like"/>
    <property type="match status" value="1"/>
</dbReference>
<dbReference type="PANTHER" id="PTHR47961">
    <property type="entry name" value="DNA POLYMERASE THETA, PUTATIVE (AFU_ORTHOLOGUE AFUA_1G05260)-RELATED"/>
    <property type="match status" value="1"/>
</dbReference>